<reference evidence="1 2" key="1">
    <citation type="submission" date="2014-04" db="EMBL/GenBank/DDBJ databases">
        <authorList>
            <consortium name="DOE Joint Genome Institute"/>
            <person name="Kuo A."/>
            <person name="Kohler A."/>
            <person name="Nagy L.G."/>
            <person name="Floudas D."/>
            <person name="Copeland A."/>
            <person name="Barry K.W."/>
            <person name="Cichocki N."/>
            <person name="Veneault-Fourrey C."/>
            <person name="LaButti K."/>
            <person name="Lindquist E.A."/>
            <person name="Lipzen A."/>
            <person name="Lundell T."/>
            <person name="Morin E."/>
            <person name="Murat C."/>
            <person name="Sun H."/>
            <person name="Tunlid A."/>
            <person name="Henrissat B."/>
            <person name="Grigoriev I.V."/>
            <person name="Hibbett D.S."/>
            <person name="Martin F."/>
            <person name="Nordberg H.P."/>
            <person name="Cantor M.N."/>
            <person name="Hua S.X."/>
        </authorList>
    </citation>
    <scope>NUCLEOTIDE SEQUENCE [LARGE SCALE GENOMIC DNA]</scope>
    <source>
        <strain evidence="1 2">Foug A</strain>
    </source>
</reference>
<name>A0A0C3DRS5_9AGAM</name>
<evidence type="ECO:0000313" key="1">
    <source>
        <dbReference type="EMBL" id="KIM58681.1"/>
    </source>
</evidence>
<dbReference type="Proteomes" id="UP000053989">
    <property type="component" value="Unassembled WGS sequence"/>
</dbReference>
<keyword evidence="2" id="KW-1185">Reference proteome</keyword>
<proteinExistence type="predicted"/>
<gene>
    <name evidence="1" type="ORF">SCLCIDRAFT_1218362</name>
</gene>
<dbReference type="InParanoid" id="A0A0C3DRS5"/>
<reference evidence="2" key="2">
    <citation type="submission" date="2015-01" db="EMBL/GenBank/DDBJ databases">
        <title>Evolutionary Origins and Diversification of the Mycorrhizal Mutualists.</title>
        <authorList>
            <consortium name="DOE Joint Genome Institute"/>
            <consortium name="Mycorrhizal Genomics Consortium"/>
            <person name="Kohler A."/>
            <person name="Kuo A."/>
            <person name="Nagy L.G."/>
            <person name="Floudas D."/>
            <person name="Copeland A."/>
            <person name="Barry K.W."/>
            <person name="Cichocki N."/>
            <person name="Veneault-Fourrey C."/>
            <person name="LaButti K."/>
            <person name="Lindquist E.A."/>
            <person name="Lipzen A."/>
            <person name="Lundell T."/>
            <person name="Morin E."/>
            <person name="Murat C."/>
            <person name="Riley R."/>
            <person name="Ohm R."/>
            <person name="Sun H."/>
            <person name="Tunlid A."/>
            <person name="Henrissat B."/>
            <person name="Grigoriev I.V."/>
            <person name="Hibbett D.S."/>
            <person name="Martin F."/>
        </authorList>
    </citation>
    <scope>NUCLEOTIDE SEQUENCE [LARGE SCALE GENOMIC DNA]</scope>
    <source>
        <strain evidence="2">Foug A</strain>
    </source>
</reference>
<sequence length="68" mass="8029">MRLWTVKGWLRVCKYELLESTQTRHTAVDHYQTTNPKVKRYCMVTIVHHTAELLAEDVRLRMLDAKSG</sequence>
<dbReference type="HOGENOM" id="CLU_2795470_0_0_1"/>
<dbReference type="AlphaFoldDB" id="A0A0C3DRS5"/>
<dbReference type="EMBL" id="KN822082">
    <property type="protein sequence ID" value="KIM58681.1"/>
    <property type="molecule type" value="Genomic_DNA"/>
</dbReference>
<accession>A0A0C3DRS5</accession>
<organism evidence="1 2">
    <name type="scientific">Scleroderma citrinum Foug A</name>
    <dbReference type="NCBI Taxonomy" id="1036808"/>
    <lineage>
        <taxon>Eukaryota</taxon>
        <taxon>Fungi</taxon>
        <taxon>Dikarya</taxon>
        <taxon>Basidiomycota</taxon>
        <taxon>Agaricomycotina</taxon>
        <taxon>Agaricomycetes</taxon>
        <taxon>Agaricomycetidae</taxon>
        <taxon>Boletales</taxon>
        <taxon>Sclerodermatineae</taxon>
        <taxon>Sclerodermataceae</taxon>
        <taxon>Scleroderma</taxon>
    </lineage>
</organism>
<protein>
    <submittedName>
        <fullName evidence="1">Uncharacterized protein</fullName>
    </submittedName>
</protein>
<evidence type="ECO:0000313" key="2">
    <source>
        <dbReference type="Proteomes" id="UP000053989"/>
    </source>
</evidence>